<dbReference type="InterPro" id="IPR045619">
    <property type="entry name" value="DUF6443"/>
</dbReference>
<dbReference type="Pfam" id="PF20041">
    <property type="entry name" value="DUF6443"/>
    <property type="match status" value="1"/>
</dbReference>
<dbReference type="NCBIfam" id="TIGR03696">
    <property type="entry name" value="Rhs_assc_core"/>
    <property type="match status" value="1"/>
</dbReference>
<keyword evidence="1" id="KW-0732">Signal</keyword>
<comment type="caution">
    <text evidence="3">The sequence shown here is derived from an EMBL/GenBank/DDBJ whole genome shotgun (WGS) entry which is preliminary data.</text>
</comment>
<organism evidence="3 4">
    <name type="scientific">Puia dinghuensis</name>
    <dbReference type="NCBI Taxonomy" id="1792502"/>
    <lineage>
        <taxon>Bacteria</taxon>
        <taxon>Pseudomonadati</taxon>
        <taxon>Bacteroidota</taxon>
        <taxon>Chitinophagia</taxon>
        <taxon>Chitinophagales</taxon>
        <taxon>Chitinophagaceae</taxon>
        <taxon>Puia</taxon>
    </lineage>
</organism>
<sequence length="1544" mass="166673">MKRFVLLPLYVFSLAVAGFGQGNIPNGATGPASATPKPTSTYYYPAVSPLYFRTLAPKMPIQDTSKVKYTTIVDSVLISTQYSDPLGRPYETIAKQASPSKKDFVAAAVYDEFSRPASRYLPFAEQSGNTNDGLFKLTPIADDSAFYKSQIPGEQIYYGQTTYDASPLQRTVKTTAPGNSWTGAGVGVGYSWRANNTGDSVRLWTIPIAAENDLATTTTTYQPGSLQVAQVTDERGVNSLVYVDDMGRKVLTKTQAVPSPGTGHVGWLCTYYVYDEMNHLRMMLPPKAVAALNTSAINWSLTADATINQNLCYSYFYDSRGRVTMKRIPGKGKTYVVYDVFDRPVFAQDSALRNLNEWTGTLYDGQSRPLISGLLTYAATEAQLQALVTTQTGSGTSTTIILDSSITANLTLNNNPTTGSYQASSSIGLASGFGVPSGSTFSGTIATGGGSKNSVTLVGSPLPSGAPFSFLAVLYYDNYNWLEAQPVSGLDSTLITTNITSANFNLTYNTAPDYAQSITACTRTRGAVTGIKRLVVGKSTYLYTVNIYDDHGRQIQSKQANYTGGTDVATTQYGFTGLLLRTHVAHGKGGFNAQTHTLLTVYSYDHVGRLLSVAKSLDGATSKTVSQNTYNELGQLRQKVYGSSIETQAYAYNMRGWLLGINSSYVSTSGSTSNYFGETLAYDYGFTSAQLNGNMAGVMWKAAGDGVARAYGYSYDSVNRLTGANFTQQDPGSSSWAKDLVDYTVSGLAYDGGGNITSLMQKGLVDGKPATVDSLSYNYFTNSNQLQKVSEGSSVTTPLGDFKDTSYAGNHYAYDANGNTTIDYNRHMVTAAGGNGAVYNFLNKPDSIVLNGRAGIHYVYDAGGMQLAKQVNDYTTGHLVGKTYQYVGPFVYLNDTLQYVLQEEGQIRNARKVNSSTGAIYYAFEYDYFIKDHQGNVRTILTEGSDTATYAATMESKDSAVVAATFSDVYSPVYTVWPKPSGFDTDTSNHNVAMLNPANGGPQVGPSIVLKVMRGDNVQLSTYAFYNTAVQAPQSGINLLSNILSVLGTGVISANTHLAAGDLTGVDNALNPNVTQFLNNGRSYDSTRPKAYLNWILFDDQFNYVAGNSGVVQVTPGSSKQALVAPTQSISKNGYLYVYVSNESPQNVYFDNLTVKQMTGPLQQEQSYYPFGLPMAGISDKALLKSNTPYKANVGTELEEDYGLEYYNTWFRKYDPQIGRFGGVDMLGESTAGLSPYHFSGNNPVSYVDPMGLQFRLPNPNEGGVAGPGGNEFDPHGELESYEAEWGINGWGWGGGGGGTRDYSAYWENLWNSVPDDGAWHLFKADVGADVFNTVYNYANGSGSAAFETPNYHGFVSFTEGEDYMYQGTTVVSGLPENFASDWGTGGFRFGGMSGPTFRFEDKEEEEKPIFGLTYTNKAIDEQENFNSVLWGSLKHSFFAGKVTGKEGYITVDFATANNKFEGASFAVGPLTITFSSEYSISIGLGFNGSEGHLSAGLGNGYGQVGVGWSRTSEGNVEGQDWTYDKGIGNILSTPIPVIGGYAF</sequence>
<gene>
    <name evidence="3" type="ORF">GCM10011511_08800</name>
</gene>
<proteinExistence type="predicted"/>
<dbReference type="EMBL" id="BMJC01000001">
    <property type="protein sequence ID" value="GGA87918.1"/>
    <property type="molecule type" value="Genomic_DNA"/>
</dbReference>
<keyword evidence="4" id="KW-1185">Reference proteome</keyword>
<protein>
    <recommendedName>
        <fullName evidence="2">DUF6443 domain-containing protein</fullName>
    </recommendedName>
</protein>
<evidence type="ECO:0000256" key="1">
    <source>
        <dbReference type="SAM" id="SignalP"/>
    </source>
</evidence>
<dbReference type="Proteomes" id="UP000607559">
    <property type="component" value="Unassembled WGS sequence"/>
</dbReference>
<evidence type="ECO:0000313" key="3">
    <source>
        <dbReference type="EMBL" id="GGA87918.1"/>
    </source>
</evidence>
<reference evidence="3" key="2">
    <citation type="submission" date="2020-09" db="EMBL/GenBank/DDBJ databases">
        <authorList>
            <person name="Sun Q."/>
            <person name="Zhou Y."/>
        </authorList>
    </citation>
    <scope>NUCLEOTIDE SEQUENCE</scope>
    <source>
        <strain evidence="3">CGMCC 1.15448</strain>
    </source>
</reference>
<evidence type="ECO:0000313" key="4">
    <source>
        <dbReference type="Proteomes" id="UP000607559"/>
    </source>
</evidence>
<evidence type="ECO:0000259" key="2">
    <source>
        <dbReference type="Pfam" id="PF20041"/>
    </source>
</evidence>
<name>A0A8J2XRQ5_9BACT</name>
<feature type="signal peptide" evidence="1">
    <location>
        <begin position="1"/>
        <end position="17"/>
    </location>
</feature>
<dbReference type="RefSeq" id="WP_188928935.1">
    <property type="nucleotide sequence ID" value="NZ_BMJC01000001.1"/>
</dbReference>
<reference evidence="3" key="1">
    <citation type="journal article" date="2014" name="Int. J. Syst. Evol. Microbiol.">
        <title>Complete genome sequence of Corynebacterium casei LMG S-19264T (=DSM 44701T), isolated from a smear-ripened cheese.</title>
        <authorList>
            <consortium name="US DOE Joint Genome Institute (JGI-PGF)"/>
            <person name="Walter F."/>
            <person name="Albersmeier A."/>
            <person name="Kalinowski J."/>
            <person name="Ruckert C."/>
        </authorList>
    </citation>
    <scope>NUCLEOTIDE SEQUENCE</scope>
    <source>
        <strain evidence="3">CGMCC 1.15448</strain>
    </source>
</reference>
<feature type="domain" description="DUF6443" evidence="2">
    <location>
        <begin position="62"/>
        <end position="188"/>
    </location>
</feature>
<dbReference type="InterPro" id="IPR022385">
    <property type="entry name" value="Rhs_assc_core"/>
</dbReference>
<dbReference type="Gene3D" id="2.180.10.10">
    <property type="entry name" value="RHS repeat-associated core"/>
    <property type="match status" value="3"/>
</dbReference>
<accession>A0A8J2XRQ5</accession>
<feature type="chain" id="PRO_5035201618" description="DUF6443 domain-containing protein" evidence="1">
    <location>
        <begin position="18"/>
        <end position="1544"/>
    </location>
</feature>